<dbReference type="PANTHER" id="PTHR30143:SF0">
    <property type="entry name" value="2-KETO-4-PENTENOATE HYDRATASE"/>
    <property type="match status" value="1"/>
</dbReference>
<evidence type="ECO:0000313" key="3">
    <source>
        <dbReference type="EMBL" id="SVA27533.1"/>
    </source>
</evidence>
<gene>
    <name evidence="3" type="ORF">METZ01_LOCUS80387</name>
</gene>
<dbReference type="Pfam" id="PF01557">
    <property type="entry name" value="FAA_hydrolase"/>
    <property type="match status" value="1"/>
</dbReference>
<reference evidence="3" key="1">
    <citation type="submission" date="2018-05" db="EMBL/GenBank/DDBJ databases">
        <authorList>
            <person name="Lanie J.A."/>
            <person name="Ng W.-L."/>
            <person name="Kazmierczak K.M."/>
            <person name="Andrzejewski T.M."/>
            <person name="Davidsen T.M."/>
            <person name="Wayne K.J."/>
            <person name="Tettelin H."/>
            <person name="Glass J.I."/>
            <person name="Rusch D."/>
            <person name="Podicherti R."/>
            <person name="Tsui H.-C.T."/>
            <person name="Winkler M.E."/>
        </authorList>
    </citation>
    <scope>NUCLEOTIDE SEQUENCE</scope>
</reference>
<feature type="domain" description="Fumarylacetoacetase-like C-terminal" evidence="2">
    <location>
        <begin position="90"/>
        <end position="236"/>
    </location>
</feature>
<evidence type="ECO:0000256" key="1">
    <source>
        <dbReference type="ARBA" id="ARBA00023239"/>
    </source>
</evidence>
<dbReference type="InterPro" id="IPR036663">
    <property type="entry name" value="Fumarylacetoacetase_C_sf"/>
</dbReference>
<protein>
    <recommendedName>
        <fullName evidence="2">Fumarylacetoacetase-like C-terminal domain-containing protein</fullName>
    </recommendedName>
</protein>
<dbReference type="Gene3D" id="3.90.850.10">
    <property type="entry name" value="Fumarylacetoacetase-like, C-terminal domain"/>
    <property type="match status" value="1"/>
</dbReference>
<dbReference type="AlphaFoldDB" id="A0A381UL79"/>
<proteinExistence type="predicted"/>
<dbReference type="SUPFAM" id="SSF56529">
    <property type="entry name" value="FAH"/>
    <property type="match status" value="1"/>
</dbReference>
<accession>A0A381UL79</accession>
<evidence type="ECO:0000259" key="2">
    <source>
        <dbReference type="Pfam" id="PF01557"/>
    </source>
</evidence>
<keyword evidence="1" id="KW-0456">Lyase</keyword>
<organism evidence="3">
    <name type="scientific">marine metagenome</name>
    <dbReference type="NCBI Taxonomy" id="408172"/>
    <lineage>
        <taxon>unclassified sequences</taxon>
        <taxon>metagenomes</taxon>
        <taxon>ecological metagenomes</taxon>
    </lineage>
</organism>
<name>A0A381UL79_9ZZZZ</name>
<dbReference type="GO" id="GO:0008684">
    <property type="term" value="F:2-oxopent-4-enoate hydratase activity"/>
    <property type="evidence" value="ECO:0007669"/>
    <property type="project" value="TreeGrafter"/>
</dbReference>
<dbReference type="InterPro" id="IPR011234">
    <property type="entry name" value="Fumarylacetoacetase-like_C"/>
</dbReference>
<dbReference type="PANTHER" id="PTHR30143">
    <property type="entry name" value="ACID HYDRATASE"/>
    <property type="match status" value="1"/>
</dbReference>
<dbReference type="GO" id="GO:0005737">
    <property type="term" value="C:cytoplasm"/>
    <property type="evidence" value="ECO:0007669"/>
    <property type="project" value="TreeGrafter"/>
</dbReference>
<sequence>MNTMFDPTPAAELLLAARHPGEQLSAIPPSVAPSTPVEAYAVQDLLVHRLVQDLGPVIGYKIGCTNQSAREMLGVDSPFAGCCFAKEVHSSPVILRGDELHMIGIEPEIAIRVAADLPSGQPWTPDRVADVADSIMPSIEIVESRFSTWPKMGSLAAIADNGVHRKLILGESVSNWTKESIEETEVSLTADGNIVRKGNARNVDGGPFGVLAWLANHLNQQGHQLRSGDVVTTGVMTDIFDADVGQRLVANYGPLGTIEIKTV</sequence>
<dbReference type="InterPro" id="IPR050772">
    <property type="entry name" value="Hydratase-Decarb/MhpD_sf"/>
</dbReference>
<dbReference type="EMBL" id="UINC01006438">
    <property type="protein sequence ID" value="SVA27533.1"/>
    <property type="molecule type" value="Genomic_DNA"/>
</dbReference>